<reference evidence="2 4" key="1">
    <citation type="journal article" date="2020" name="Nature">
        <title>Six reference-quality genomes reveal evolution of bat adaptations.</title>
        <authorList>
            <person name="Jebb D."/>
            <person name="Huang Z."/>
            <person name="Pippel M."/>
            <person name="Hughes G.M."/>
            <person name="Lavrichenko K."/>
            <person name="Devanna P."/>
            <person name="Winkler S."/>
            <person name="Jermiin L.S."/>
            <person name="Skirmuntt E.C."/>
            <person name="Katzourakis A."/>
            <person name="Burkitt-Gray L."/>
            <person name="Ray D.A."/>
            <person name="Sullivan K.A.M."/>
            <person name="Roscito J.G."/>
            <person name="Kirilenko B.M."/>
            <person name="Davalos L.M."/>
            <person name="Corthals A.P."/>
            <person name="Power M.L."/>
            <person name="Jones G."/>
            <person name="Ransome R.D."/>
            <person name="Dechmann D.K.N."/>
            <person name="Locatelli A.G."/>
            <person name="Puechmaille S.J."/>
            <person name="Fedrigo O."/>
            <person name="Jarvis E.D."/>
            <person name="Hiller M."/>
            <person name="Vernes S.C."/>
            <person name="Myers E.W."/>
            <person name="Teeling E.C."/>
        </authorList>
    </citation>
    <scope>NUCLEOTIDE SEQUENCE [LARGE SCALE GENOMIC DNA]</scope>
    <source>
        <strain evidence="2">Bat1K_MPI-CBG_1</strain>
    </source>
</reference>
<dbReference type="KEGG" id="pdic:118501431"/>
<gene>
    <name evidence="5" type="primary">LOC118501431</name>
    <name evidence="2" type="ORF">HJG60_011148</name>
</gene>
<organism evidence="3 5">
    <name type="scientific">Phyllostomus discolor</name>
    <name type="common">pale spear-nosed bat</name>
    <dbReference type="NCBI Taxonomy" id="89673"/>
    <lineage>
        <taxon>Eukaryota</taxon>
        <taxon>Metazoa</taxon>
        <taxon>Chordata</taxon>
        <taxon>Craniata</taxon>
        <taxon>Vertebrata</taxon>
        <taxon>Euteleostomi</taxon>
        <taxon>Mammalia</taxon>
        <taxon>Eutheria</taxon>
        <taxon>Laurasiatheria</taxon>
        <taxon>Chiroptera</taxon>
        <taxon>Yangochiroptera</taxon>
        <taxon>Phyllostomidae</taxon>
        <taxon>Phyllostominae</taxon>
        <taxon>Phyllostomus</taxon>
    </lineage>
</organism>
<evidence type="ECO:0000313" key="4">
    <source>
        <dbReference type="Proteomes" id="UP000664940"/>
    </source>
</evidence>
<evidence type="ECO:0000313" key="3">
    <source>
        <dbReference type="Proteomes" id="UP000504628"/>
    </source>
</evidence>
<dbReference type="EMBL" id="JABVXQ010000006">
    <property type="protein sequence ID" value="KAF6104101.1"/>
    <property type="molecule type" value="Genomic_DNA"/>
</dbReference>
<feature type="region of interest" description="Disordered" evidence="1">
    <location>
        <begin position="33"/>
        <end position="137"/>
    </location>
</feature>
<reference evidence="5" key="2">
    <citation type="submission" date="2025-04" db="UniProtKB">
        <authorList>
            <consortium name="RefSeq"/>
        </authorList>
    </citation>
    <scope>IDENTIFICATION</scope>
    <source>
        <tissue evidence="5">Muscle</tissue>
    </source>
</reference>
<protein>
    <submittedName>
        <fullName evidence="5">Sodium-dependent multivitamin transporter-like</fullName>
    </submittedName>
</protein>
<accession>A0A7E6E473</accession>
<evidence type="ECO:0000313" key="5">
    <source>
        <dbReference type="RefSeq" id="XP_035885840.1"/>
    </source>
</evidence>
<evidence type="ECO:0000256" key="1">
    <source>
        <dbReference type="SAM" id="MobiDB-lite"/>
    </source>
</evidence>
<dbReference type="OrthoDB" id="9837464at2759"/>
<evidence type="ECO:0000313" key="2">
    <source>
        <dbReference type="EMBL" id="KAF6104101.1"/>
    </source>
</evidence>
<proteinExistence type="predicted"/>
<feature type="compositionally biased region" description="Polar residues" evidence="1">
    <location>
        <begin position="74"/>
        <end position="93"/>
    </location>
</feature>
<dbReference type="AlphaFoldDB" id="A0A7E6E473"/>
<sequence length="137" mass="14408">MRGRTPDPRTIYPVLPRLRALLPVSCRKRLHYKSYSQGPSVDTAGSPEKMSNGMLKGGGDKEAVAVPEEGPACQGSSPTFTLQETSLKPQASGHTLPGSPLTPSPLSSKTKTDSLCLPEAEGRAVTHRTVGQGGICP</sequence>
<feature type="compositionally biased region" description="Low complexity" evidence="1">
    <location>
        <begin position="95"/>
        <end position="115"/>
    </location>
</feature>
<dbReference type="RefSeq" id="XP_035885840.1">
    <property type="nucleotide sequence ID" value="XM_036029947.1"/>
</dbReference>
<name>A0A7E6E473_9CHIR</name>
<dbReference type="Proteomes" id="UP000504628">
    <property type="component" value="Chromosome 6"/>
</dbReference>
<dbReference type="GeneID" id="118501431"/>
<dbReference type="Proteomes" id="UP000664940">
    <property type="component" value="Unassembled WGS sequence"/>
</dbReference>
<keyword evidence="3" id="KW-1185">Reference proteome</keyword>